<dbReference type="InterPro" id="IPR029058">
    <property type="entry name" value="AB_hydrolase_fold"/>
</dbReference>
<dbReference type="Proteomes" id="UP000632322">
    <property type="component" value="Unassembled WGS sequence"/>
</dbReference>
<name>A0ABQ1MYI1_9MICO</name>
<dbReference type="SUPFAM" id="SSF53474">
    <property type="entry name" value="alpha/beta-Hydrolases"/>
    <property type="match status" value="1"/>
</dbReference>
<dbReference type="EMBL" id="BMJG01000019">
    <property type="protein sequence ID" value="GGC48697.1"/>
    <property type="molecule type" value="Genomic_DNA"/>
</dbReference>
<protein>
    <submittedName>
        <fullName evidence="1">Uncharacterized protein</fullName>
    </submittedName>
</protein>
<keyword evidence="2" id="KW-1185">Reference proteome</keyword>
<organism evidence="1 2">
    <name type="scientific">Brevibacterium sediminis</name>
    <dbReference type="NCBI Taxonomy" id="1857024"/>
    <lineage>
        <taxon>Bacteria</taxon>
        <taxon>Bacillati</taxon>
        <taxon>Actinomycetota</taxon>
        <taxon>Actinomycetes</taxon>
        <taxon>Micrococcales</taxon>
        <taxon>Brevibacteriaceae</taxon>
        <taxon>Brevibacterium</taxon>
    </lineage>
</organism>
<sequence length="278" mass="31161">MQIDATPLGTQNDGLRHRRWVSPTTGVTVHYEARPPKHDCDSIIVIFSSIRGKNSWLDFDGIDGHALKTNRARLLFIYDDFSDEYTYYAMKSGTESVQVATEEFLREYLEIHNYNTERAIFAGLSKGATAALLIGTRFPGSPIVALAPQIALGQYLNGRTDLIFENMIGPRTQTNMDELDRLVPNAISQDVDRSRPLYILTSPNDSNCYERANSILSNYKNANLIVTPSKRAVEHATTLHYLLPTFLPLLGLLSSGLYPNIGPSIDELRQEQERKTPA</sequence>
<evidence type="ECO:0000313" key="2">
    <source>
        <dbReference type="Proteomes" id="UP000632322"/>
    </source>
</evidence>
<proteinExistence type="predicted"/>
<gene>
    <name evidence="1" type="ORF">GCM10010974_33650</name>
</gene>
<accession>A0ABQ1MYI1</accession>
<dbReference type="RefSeq" id="WP_181272380.1">
    <property type="nucleotide sequence ID" value="NZ_BMJG01000019.1"/>
</dbReference>
<comment type="caution">
    <text evidence="1">The sequence shown here is derived from an EMBL/GenBank/DDBJ whole genome shotgun (WGS) entry which is preliminary data.</text>
</comment>
<evidence type="ECO:0000313" key="1">
    <source>
        <dbReference type="EMBL" id="GGC48697.1"/>
    </source>
</evidence>
<reference evidence="2" key="1">
    <citation type="journal article" date="2019" name="Int. J. Syst. Evol. Microbiol.">
        <title>The Global Catalogue of Microorganisms (GCM) 10K type strain sequencing project: providing services to taxonomists for standard genome sequencing and annotation.</title>
        <authorList>
            <consortium name="The Broad Institute Genomics Platform"/>
            <consortium name="The Broad Institute Genome Sequencing Center for Infectious Disease"/>
            <person name="Wu L."/>
            <person name="Ma J."/>
        </authorList>
    </citation>
    <scope>NUCLEOTIDE SEQUENCE [LARGE SCALE GENOMIC DNA]</scope>
    <source>
        <strain evidence="2">CGMCC 1.15472</strain>
    </source>
</reference>